<protein>
    <recommendedName>
        <fullName evidence="3">Caspase domain protein</fullName>
    </recommendedName>
</protein>
<accession>A0A024H222</accession>
<dbReference type="EMBL" id="CAQI01000043">
    <property type="protein sequence ID" value="CCQ46240.1"/>
    <property type="molecule type" value="Genomic_DNA"/>
</dbReference>
<proteinExistence type="predicted"/>
<evidence type="ECO:0000313" key="1">
    <source>
        <dbReference type="EMBL" id="CCQ46240.1"/>
    </source>
</evidence>
<gene>
    <name evidence="1" type="ORF">ARTSIC4J27_2201</name>
</gene>
<evidence type="ECO:0000313" key="2">
    <source>
        <dbReference type="Proteomes" id="UP000035722"/>
    </source>
</evidence>
<dbReference type="Gene3D" id="3.40.50.1460">
    <property type="match status" value="1"/>
</dbReference>
<reference evidence="2" key="1">
    <citation type="journal article" date="2014" name="Genome Announc.">
        <title>Genome Sequence of Arthrobacter siccitolerans 4J27, a Xeroprotectant-Producing Desiccation-Tolerant Microorganism.</title>
        <authorList>
            <person name="Manzanera M."/>
            <person name="Santa-Cruz-Calvo L."/>
            <person name="Vilchez J.I."/>
            <person name="Garcia-Fontana C."/>
            <person name="Silva-Castro G.A."/>
            <person name="Calvo C."/>
            <person name="Gonzalez-Lopez J."/>
        </authorList>
    </citation>
    <scope>NUCLEOTIDE SEQUENCE [LARGE SCALE GENOMIC DNA]</scope>
    <source>
        <strain evidence="2">4J27</strain>
    </source>
</reference>
<keyword evidence="2" id="KW-1185">Reference proteome</keyword>
<evidence type="ECO:0008006" key="3">
    <source>
        <dbReference type="Google" id="ProtNLM"/>
    </source>
</evidence>
<dbReference type="Proteomes" id="UP000035722">
    <property type="component" value="Unassembled WGS sequence"/>
</dbReference>
<organism evidence="1 2">
    <name type="scientific">Pseudarthrobacter siccitolerans</name>
    <dbReference type="NCBI Taxonomy" id="861266"/>
    <lineage>
        <taxon>Bacteria</taxon>
        <taxon>Bacillati</taxon>
        <taxon>Actinomycetota</taxon>
        <taxon>Actinomycetes</taxon>
        <taxon>Micrococcales</taxon>
        <taxon>Micrococcaceae</taxon>
        <taxon>Pseudarthrobacter</taxon>
    </lineage>
</organism>
<dbReference type="AlphaFoldDB" id="A0A024H222"/>
<name>A0A024H222_9MICC</name>
<sequence length="821" mass="89175">MIDAASTWALVVGIDTYDSKDVPDLAGAARDAGSAVTWLKSLGVPDEKILLHVAPSNAAKSEIDSLGLAYLGCREPEIWTSFEKLMDNSGSRLFVFLSGHGLWEPAGERVFLTQEANKNVMKNLGIDWYARLLRGLPFSKQFIIMDGCLNAPYSAAQRSTFEAGKQSSVKPKPERADVDQWFCYGAAVNQRSIEDDGRGLFSRELLATLDPGRRDQRCLIIDDSTGATALDLQTAVNDIVSPNVSAKASSAFGRRQTPGMQMLSGGAARKSVSVAEFAPTATASISINIEPREALPEISRVTLSFDDFYWQRRVPSPPDVSVPNVFHSVLPPGLRMQVRCSMIAGANWRQPAQQDIDTDQDREVRFIVERLSEGPSGGAGVEPDPAVGYLTGGERVPRTEINTVAVDGGVVGAMSSAEYDHVREIIDRNGGRIDLEEHETGPVLYSVDRDEGKLREVTLSIASKLSQVLSPGIGARVRGVDTQQMTSTVSLVLSKAKALSLGGLLQHRPVIYIGDDASRSLADLRRDPVVTVDPGPVMVRMTLPWGTWIKSIVVHPNQSVDVELPKSVGVPPLRVLLLKSTRQSDAGPAYSVVTLRTPTIPEHRGPDESTVAFALAESSTWRSNLWLAPSSAMNGWTSLGSLPRRSGSLMFPLNRNGAVAVQAGKHPRAEPLSIVDSPHWDRLVSSGLLEDITPDEAVNLTNDKWFDPLLGLAGGYACFAQHMDNYARIVLENLLRIDETMPDVTILMAALDRRAGSKSTNVRARLARLLDDGAVPLFGWGVALGALAARHFGLGDLAARYEEISRSLIEESTWTLWVQHD</sequence>
<comment type="caution">
    <text evidence="1">The sequence shown here is derived from an EMBL/GenBank/DDBJ whole genome shotgun (WGS) entry which is preliminary data.</text>
</comment>